<reference evidence="2" key="1">
    <citation type="submission" date="2017-02" db="UniProtKB">
        <authorList>
            <consortium name="WormBaseParasite"/>
        </authorList>
    </citation>
    <scope>IDENTIFICATION</scope>
</reference>
<dbReference type="WBParaSite" id="ALUE_0001200901-mRNA-1">
    <property type="protein sequence ID" value="ALUE_0001200901-mRNA-1"/>
    <property type="gene ID" value="ALUE_0001200901"/>
</dbReference>
<proteinExistence type="predicted"/>
<accession>A0A0M3I550</accession>
<evidence type="ECO:0000313" key="1">
    <source>
        <dbReference type="Proteomes" id="UP000036681"/>
    </source>
</evidence>
<organism evidence="1 2">
    <name type="scientific">Ascaris lumbricoides</name>
    <name type="common">Giant roundworm</name>
    <dbReference type="NCBI Taxonomy" id="6252"/>
    <lineage>
        <taxon>Eukaryota</taxon>
        <taxon>Metazoa</taxon>
        <taxon>Ecdysozoa</taxon>
        <taxon>Nematoda</taxon>
        <taxon>Chromadorea</taxon>
        <taxon>Rhabditida</taxon>
        <taxon>Spirurina</taxon>
        <taxon>Ascaridomorpha</taxon>
        <taxon>Ascaridoidea</taxon>
        <taxon>Ascarididae</taxon>
        <taxon>Ascaris</taxon>
    </lineage>
</organism>
<protein>
    <submittedName>
        <fullName evidence="2">Ras-GEF domain-containing protein</fullName>
    </submittedName>
</protein>
<keyword evidence="1" id="KW-1185">Reference proteome</keyword>
<dbReference type="Proteomes" id="UP000036681">
    <property type="component" value="Unplaced"/>
</dbReference>
<name>A0A0M3I550_ASCLU</name>
<evidence type="ECO:0000313" key="2">
    <source>
        <dbReference type="WBParaSite" id="ALUE_0001200901-mRNA-1"/>
    </source>
</evidence>
<dbReference type="AlphaFoldDB" id="A0A0M3I550"/>
<sequence>MDSLEDSFEKRVVFAVDFVSDNDVIELHSSSIQFSSENACLLQEDVWSGPTSQRVGGCRGKVLDVQSSSAAAGNLYPFQNERTLRRVSAIFLCLVKPLVNNWNDFVPPLRAINRFSLLIEQYRSALMVTSTFLALAPYRHALQSILKNCRHKFRNKKNSAKVSNAVFVTKQNKMFLRAASVKKMNEHRF</sequence>